<dbReference type="RefSeq" id="WP_076032250.1">
    <property type="nucleotide sequence ID" value="NZ_CP016896.1"/>
</dbReference>
<dbReference type="Pfam" id="PF00675">
    <property type="entry name" value="Peptidase_M16"/>
    <property type="match status" value="1"/>
</dbReference>
<evidence type="ECO:0000313" key="5">
    <source>
        <dbReference type="Proteomes" id="UP000185674"/>
    </source>
</evidence>
<dbReference type="eggNOG" id="COG0612">
    <property type="taxonomic scope" value="Bacteria"/>
</dbReference>
<proteinExistence type="predicted"/>
<sequence length="503" mass="55360">MNKVLCLKPFQLLLLSSFLCTTVYAEITDSANVMAETESGQLKSLQQLRSLKSISDDLTSSAPYVVELPAPQGIRSLFVESQALPMVDIQLTFNAGSARDESLGKGLYGIANMTAKLLDDGTPDLSAAQIANRFEQLGAKLNVQAYRDMFVIRLRVLSDPQKLNPAVDLMLDLIQHSSFEPSGLNLILSNTNVGQKQLQENPERLSNIALYRAIYGYHPYAEPTSGTVVSTKKLTPVLLKQFRDTFLVAQNMNLAITGQLNALEAKQLSARIFERLPQGQLAAPLPDALEQQGFDVRILPYAATQAHVSMGHLSLKRSDPDVLALEVANQMLGGNGFNSALIKELRVKRGYTYGAYSSFSFTQSSGLFQLNYSTQQKQLLESIRVAHQTLINFVNTPIDSKQLQETKIGMLRAFPMSFSSNASINAQLGAIGFYGLPSDYLTEYPKALNALKAEDIQHAIHRHLHTDRLTVIVAGQDISSEQIETLLKENLHNLSSSAKSVQK</sequence>
<feature type="domain" description="Peptidase M16 C-terminal" evidence="3">
    <location>
        <begin position="235"/>
        <end position="408"/>
    </location>
</feature>
<feature type="chain" id="PRO_5012501330" evidence="1">
    <location>
        <begin position="26"/>
        <end position="503"/>
    </location>
</feature>
<dbReference type="InterPro" id="IPR011249">
    <property type="entry name" value="Metalloenz_LuxS/M16"/>
</dbReference>
<dbReference type="Proteomes" id="UP000185674">
    <property type="component" value="Chromosome"/>
</dbReference>
<dbReference type="EMBL" id="CP016896">
    <property type="protein sequence ID" value="APV35105.1"/>
    <property type="molecule type" value="Genomic_DNA"/>
</dbReference>
<feature type="signal peptide" evidence="1">
    <location>
        <begin position="1"/>
        <end position="25"/>
    </location>
</feature>
<dbReference type="GO" id="GO:0046872">
    <property type="term" value="F:metal ion binding"/>
    <property type="evidence" value="ECO:0007669"/>
    <property type="project" value="InterPro"/>
</dbReference>
<evidence type="ECO:0000256" key="1">
    <source>
        <dbReference type="SAM" id="SignalP"/>
    </source>
</evidence>
<dbReference type="AlphaFoldDB" id="A0A1P8EFX5"/>
<keyword evidence="1" id="KW-0732">Signal</keyword>
<dbReference type="InterPro" id="IPR007863">
    <property type="entry name" value="Peptidase_M16_C"/>
</dbReference>
<organism evidence="4 5">
    <name type="scientific">Acinetobacter soli</name>
    <dbReference type="NCBI Taxonomy" id="487316"/>
    <lineage>
        <taxon>Bacteria</taxon>
        <taxon>Pseudomonadati</taxon>
        <taxon>Pseudomonadota</taxon>
        <taxon>Gammaproteobacteria</taxon>
        <taxon>Moraxellales</taxon>
        <taxon>Moraxellaceae</taxon>
        <taxon>Acinetobacter</taxon>
    </lineage>
</organism>
<dbReference type="PANTHER" id="PTHR11851:SF224">
    <property type="entry name" value="PROCESSING PROTEASE"/>
    <property type="match status" value="1"/>
</dbReference>
<dbReference type="KEGG" id="asol:BEN76_03355"/>
<dbReference type="STRING" id="487316.BEN76_03355"/>
<dbReference type="Pfam" id="PF05193">
    <property type="entry name" value="Peptidase_M16_C"/>
    <property type="match status" value="1"/>
</dbReference>
<name>A0A1P8EFX5_9GAMM</name>
<evidence type="ECO:0000259" key="2">
    <source>
        <dbReference type="Pfam" id="PF00675"/>
    </source>
</evidence>
<dbReference type="PANTHER" id="PTHR11851">
    <property type="entry name" value="METALLOPROTEASE"/>
    <property type="match status" value="1"/>
</dbReference>
<dbReference type="Gene3D" id="3.30.830.10">
    <property type="entry name" value="Metalloenzyme, LuxS/M16 peptidase-like"/>
    <property type="match status" value="2"/>
</dbReference>
<reference evidence="4 5" key="1">
    <citation type="submission" date="2016-08" db="EMBL/GenBank/DDBJ databases">
        <title>Complete genome sequence of Acinetobacter baylyi strain GFJ2.</title>
        <authorList>
            <person name="Tabata M."/>
            <person name="Kuboki S."/>
            <person name="Gibu N."/>
            <person name="Kinouchi Y."/>
            <person name="Vangnai A."/>
            <person name="Kasai D."/>
            <person name="Fukuda M."/>
        </authorList>
    </citation>
    <scope>NUCLEOTIDE SEQUENCE [LARGE SCALE GENOMIC DNA]</scope>
    <source>
        <strain evidence="4 5">GFJ2</strain>
    </source>
</reference>
<accession>A0A1P8EFX5</accession>
<dbReference type="InterPro" id="IPR050361">
    <property type="entry name" value="MPP/UQCRC_Complex"/>
</dbReference>
<dbReference type="SUPFAM" id="SSF63411">
    <property type="entry name" value="LuxS/MPP-like metallohydrolase"/>
    <property type="match status" value="2"/>
</dbReference>
<protein>
    <submittedName>
        <fullName evidence="4">Peptidase M16</fullName>
    </submittedName>
</protein>
<feature type="domain" description="Peptidase M16 N-terminal" evidence="2">
    <location>
        <begin position="85"/>
        <end position="227"/>
    </location>
</feature>
<evidence type="ECO:0000313" key="4">
    <source>
        <dbReference type="EMBL" id="APV35105.1"/>
    </source>
</evidence>
<gene>
    <name evidence="4" type="ORF">BEN76_03355</name>
</gene>
<dbReference type="InterPro" id="IPR011765">
    <property type="entry name" value="Pept_M16_N"/>
</dbReference>
<evidence type="ECO:0000259" key="3">
    <source>
        <dbReference type="Pfam" id="PF05193"/>
    </source>
</evidence>